<evidence type="ECO:0000256" key="1">
    <source>
        <dbReference type="ARBA" id="ARBA00004251"/>
    </source>
</evidence>
<sequence length="865" mass="96040">MRCIEIERKALLEFKEGLTDPSSQLSSWVGKDCCRWKGVGCSKWTGHVVKLDLRSQGDSGFAILGGEISPSLLDLKFLNYLDPSMNNFQEIPIPKFMGSLEKLRYLNLSRASFAGMVPLHLGNLSNLHYLDLSNYPGSCWVSDLNWLSGLSSLRYLNLGGVNLTKATSWLQAVNKLSSLSELHFSNYGLHDFPHSLSNLNFTSLWILDLSSNEFNSSIPEWLFNTSTLVEIDLSLNNLIGTIKDVAWKNLCNLRSLDLSTNALNGDIGKLLGGLTGCSNSSLEELLLFYNEFSGQLPNSLGHFKNLISLIIYANLISGPIPSSVGSMLLSKELDLSFNKMNGSIPESVGKLTELTKLHLDQNSWKGLLSQNLFQGFTKLEEFSISSLDKKFVFDVRHEWVPPFNLQSIQIFDCSLGPLFPAWLRTQEELSSTTLKNVSISDTIPDWLLKLSPQLNLLDLSHNQIRGVEKLVSLDLPNNHLSGKISSHWEDLQIVTNIDLSENNLSGDIPGSMCSSPKLDVLKLNSNTLTGELSSSLQNCTSLSSLDLGDNRFFGNIPEWIGGSALSISELCMRANMFSGKIPERLCRLSHLHVLDLAHNNLSGSIPPCLGNLTSLISSPPQPSGSFYSTPQKPSGNFYPPPQMDLILKGKQLRYTKTLVLVNIIDLSSNNLSGKIPEELTNLSTLGTLNLSQNHLTGNIPEKIGDLQRLETLDLSSNHLSGQIPTSMSSITLLSHLNLSYNKLSGPIPTANQFQTFNDPSIYEGNPELCGPPLLVACHSPNNGDVEDKDDKDEDETEDKLDKLWLYLSIGLGFIVGFWTVLGSLVIKESWRHAYFRFLDKVKDWHFMIIAINMGRMRRVMKMNRS</sequence>
<proteinExistence type="inferred from homology"/>
<evidence type="ECO:0000313" key="13">
    <source>
        <dbReference type="EMBL" id="KAA8533296.1"/>
    </source>
</evidence>
<keyword evidence="5 11" id="KW-0812">Transmembrane</keyword>
<dbReference type="EMBL" id="CM018042">
    <property type="protein sequence ID" value="KAA8533296.1"/>
    <property type="molecule type" value="Genomic_DNA"/>
</dbReference>
<dbReference type="FunFam" id="3.80.10.10:FF:000383">
    <property type="entry name" value="Leucine-rich repeat receptor protein kinase EMS1"/>
    <property type="match status" value="1"/>
</dbReference>
<keyword evidence="4" id="KW-0433">Leucine-rich repeat</keyword>
<keyword evidence="3" id="KW-1003">Cell membrane</keyword>
<keyword evidence="6" id="KW-0732">Signal</keyword>
<dbReference type="PRINTS" id="PR00019">
    <property type="entry name" value="LEURICHRPT"/>
</dbReference>
<dbReference type="OrthoDB" id="749832at2759"/>
<evidence type="ECO:0000256" key="2">
    <source>
        <dbReference type="ARBA" id="ARBA00009592"/>
    </source>
</evidence>
<evidence type="ECO:0000256" key="8">
    <source>
        <dbReference type="ARBA" id="ARBA00022989"/>
    </source>
</evidence>
<reference evidence="13 14" key="1">
    <citation type="submission" date="2019-09" db="EMBL/GenBank/DDBJ databases">
        <title>A chromosome-level genome assembly of the Chinese tupelo Nyssa sinensis.</title>
        <authorList>
            <person name="Yang X."/>
            <person name="Kang M."/>
            <person name="Yang Y."/>
            <person name="Xiong H."/>
            <person name="Wang M."/>
            <person name="Zhang Z."/>
            <person name="Wang Z."/>
            <person name="Wu H."/>
            <person name="Ma T."/>
            <person name="Liu J."/>
            <person name="Xi Z."/>
        </authorList>
    </citation>
    <scope>NUCLEOTIDE SEQUENCE [LARGE SCALE GENOMIC DNA]</scope>
    <source>
        <strain evidence="13">J267</strain>
        <tissue evidence="13">Leaf</tissue>
    </source>
</reference>
<dbReference type="GO" id="GO:0005886">
    <property type="term" value="C:plasma membrane"/>
    <property type="evidence" value="ECO:0007669"/>
    <property type="project" value="UniProtKB-SubCell"/>
</dbReference>
<keyword evidence="9 11" id="KW-0472">Membrane</keyword>
<evidence type="ECO:0000256" key="7">
    <source>
        <dbReference type="ARBA" id="ARBA00022737"/>
    </source>
</evidence>
<dbReference type="InterPro" id="IPR032675">
    <property type="entry name" value="LRR_dom_sf"/>
</dbReference>
<evidence type="ECO:0000256" key="6">
    <source>
        <dbReference type="ARBA" id="ARBA00022729"/>
    </source>
</evidence>
<organism evidence="13 14">
    <name type="scientific">Nyssa sinensis</name>
    <dbReference type="NCBI Taxonomy" id="561372"/>
    <lineage>
        <taxon>Eukaryota</taxon>
        <taxon>Viridiplantae</taxon>
        <taxon>Streptophyta</taxon>
        <taxon>Embryophyta</taxon>
        <taxon>Tracheophyta</taxon>
        <taxon>Spermatophyta</taxon>
        <taxon>Magnoliopsida</taxon>
        <taxon>eudicotyledons</taxon>
        <taxon>Gunneridae</taxon>
        <taxon>Pentapetalae</taxon>
        <taxon>asterids</taxon>
        <taxon>Cornales</taxon>
        <taxon>Nyssaceae</taxon>
        <taxon>Nyssa</taxon>
    </lineage>
</organism>
<evidence type="ECO:0000313" key="14">
    <source>
        <dbReference type="Proteomes" id="UP000325577"/>
    </source>
</evidence>
<keyword evidence="14" id="KW-1185">Reference proteome</keyword>
<dbReference type="AlphaFoldDB" id="A0A5J5ATY2"/>
<dbReference type="GO" id="GO:0051707">
    <property type="term" value="P:response to other organism"/>
    <property type="evidence" value="ECO:0007669"/>
    <property type="project" value="UniProtKB-ARBA"/>
</dbReference>
<dbReference type="SUPFAM" id="SSF52058">
    <property type="entry name" value="L domain-like"/>
    <property type="match status" value="3"/>
</dbReference>
<keyword evidence="7" id="KW-0677">Repeat</keyword>
<evidence type="ECO:0000256" key="9">
    <source>
        <dbReference type="ARBA" id="ARBA00023136"/>
    </source>
</evidence>
<evidence type="ECO:0000256" key="3">
    <source>
        <dbReference type="ARBA" id="ARBA00022475"/>
    </source>
</evidence>
<dbReference type="InterPro" id="IPR013210">
    <property type="entry name" value="LRR_N_plant-typ"/>
</dbReference>
<dbReference type="GO" id="GO:0006952">
    <property type="term" value="P:defense response"/>
    <property type="evidence" value="ECO:0007669"/>
    <property type="project" value="UniProtKB-ARBA"/>
</dbReference>
<dbReference type="Pfam" id="PF08263">
    <property type="entry name" value="LRRNT_2"/>
    <property type="match status" value="1"/>
</dbReference>
<dbReference type="SMART" id="SM00369">
    <property type="entry name" value="LRR_TYP"/>
    <property type="match status" value="6"/>
</dbReference>
<evidence type="ECO:0000256" key="5">
    <source>
        <dbReference type="ARBA" id="ARBA00022692"/>
    </source>
</evidence>
<dbReference type="Proteomes" id="UP000325577">
    <property type="component" value="Linkage Group LG19"/>
</dbReference>
<dbReference type="Gene3D" id="3.80.10.10">
    <property type="entry name" value="Ribonuclease Inhibitor"/>
    <property type="match status" value="3"/>
</dbReference>
<protein>
    <recommendedName>
        <fullName evidence="12">Leucine-rich repeat-containing N-terminal plant-type domain-containing protein</fullName>
    </recommendedName>
</protein>
<dbReference type="PANTHER" id="PTHR48063">
    <property type="entry name" value="LRR RECEPTOR-LIKE KINASE"/>
    <property type="match status" value="1"/>
</dbReference>
<evidence type="ECO:0000256" key="11">
    <source>
        <dbReference type="SAM" id="Phobius"/>
    </source>
</evidence>
<keyword evidence="8 11" id="KW-1133">Transmembrane helix</keyword>
<keyword evidence="10" id="KW-0325">Glycoprotein</keyword>
<evidence type="ECO:0000259" key="12">
    <source>
        <dbReference type="Pfam" id="PF08263"/>
    </source>
</evidence>
<dbReference type="FunFam" id="3.80.10.10:FF:000095">
    <property type="entry name" value="LRR receptor-like serine/threonine-protein kinase GSO1"/>
    <property type="match status" value="1"/>
</dbReference>
<comment type="subcellular location">
    <subcellularLocation>
        <location evidence="1">Cell membrane</location>
        <topology evidence="1">Single-pass type I membrane protein</topology>
    </subcellularLocation>
</comment>
<dbReference type="FunFam" id="3.80.10.10:FF:000111">
    <property type="entry name" value="LRR receptor-like serine/threonine-protein kinase ERECTA"/>
    <property type="match status" value="1"/>
</dbReference>
<dbReference type="InterPro" id="IPR003591">
    <property type="entry name" value="Leu-rich_rpt_typical-subtyp"/>
</dbReference>
<dbReference type="Pfam" id="PF00560">
    <property type="entry name" value="LRR_1"/>
    <property type="match status" value="9"/>
</dbReference>
<dbReference type="PROSITE" id="PS51450">
    <property type="entry name" value="LRR"/>
    <property type="match status" value="1"/>
</dbReference>
<evidence type="ECO:0000256" key="10">
    <source>
        <dbReference type="ARBA" id="ARBA00023180"/>
    </source>
</evidence>
<name>A0A5J5ATY2_9ASTE</name>
<dbReference type="InterPro" id="IPR001611">
    <property type="entry name" value="Leu-rich_rpt"/>
</dbReference>
<dbReference type="PANTHER" id="PTHR48063:SF29">
    <property type="entry name" value="LRR RECEPTOR-LIKE KINASE FAMILY PROTEIN"/>
    <property type="match status" value="1"/>
</dbReference>
<dbReference type="InterPro" id="IPR046956">
    <property type="entry name" value="RLP23-like"/>
</dbReference>
<evidence type="ECO:0000256" key="4">
    <source>
        <dbReference type="ARBA" id="ARBA00022614"/>
    </source>
</evidence>
<feature type="domain" description="Leucine-rich repeat-containing N-terminal plant-type" evidence="12">
    <location>
        <begin position="7"/>
        <end position="42"/>
    </location>
</feature>
<feature type="transmembrane region" description="Helical" evidence="11">
    <location>
        <begin position="803"/>
        <end position="826"/>
    </location>
</feature>
<gene>
    <name evidence="13" type="ORF">F0562_033171</name>
</gene>
<accession>A0A5J5ATY2</accession>
<comment type="similarity">
    <text evidence="2">Belongs to the RLP family.</text>
</comment>